<evidence type="ECO:0000256" key="2">
    <source>
        <dbReference type="PIRSR" id="PIRSR605511-1"/>
    </source>
</evidence>
<keyword evidence="6" id="KW-1185">Reference proteome</keyword>
<feature type="binding site" evidence="3">
    <location>
        <position position="16"/>
    </location>
    <ligand>
        <name>a divalent metal cation</name>
        <dbReference type="ChEBI" id="CHEBI:60240"/>
    </ligand>
</feature>
<dbReference type="InterPro" id="IPR005511">
    <property type="entry name" value="SMP-30"/>
</dbReference>
<keyword evidence="3" id="KW-0862">Zinc</keyword>
<evidence type="ECO:0000256" key="3">
    <source>
        <dbReference type="PIRSR" id="PIRSR605511-2"/>
    </source>
</evidence>
<feature type="active site" description="Proton donor/acceptor" evidence="2">
    <location>
        <position position="198"/>
    </location>
</feature>
<reference evidence="5 6" key="1">
    <citation type="submission" date="2019-11" db="EMBL/GenBank/DDBJ databases">
        <authorList>
            <person name="Dong K."/>
        </authorList>
    </citation>
    <scope>NUCLEOTIDE SEQUENCE [LARGE SCALE GENOMIC DNA]</scope>
    <source>
        <strain evidence="5 6">NBRC 112902</strain>
    </source>
</reference>
<feature type="binding site" evidence="3">
    <location>
        <position position="101"/>
    </location>
    <ligand>
        <name>substrate</name>
    </ligand>
</feature>
<dbReference type="GO" id="GO:0019853">
    <property type="term" value="P:L-ascorbic acid biosynthetic process"/>
    <property type="evidence" value="ECO:0007669"/>
    <property type="project" value="TreeGrafter"/>
</dbReference>
<name>A0A844HQ18_9RHOB</name>
<evidence type="ECO:0000313" key="5">
    <source>
        <dbReference type="EMBL" id="MTH60245.1"/>
    </source>
</evidence>
<accession>A0A844HQ18</accession>
<dbReference type="InterPro" id="IPR011042">
    <property type="entry name" value="6-blade_b-propeller_TolB-like"/>
</dbReference>
<dbReference type="PANTHER" id="PTHR10907">
    <property type="entry name" value="REGUCALCIN"/>
    <property type="match status" value="1"/>
</dbReference>
<sequence length="291" mass="31437">MGPFRCIADLRGTLLESPVWDARRGAIFLCDIEGARIHEVGLEDGPRRVWQFDDKVASLGLCDSGRLVVALAREVVLFDPETGGQETLWSGFSESKASRLNDGKVGPDGAFWVGSMNGAPDRAQTARLYRIDMTGRAEIRAEELLTSNGLAWSTDGRTMFHSDSQLSWLERRDFDPETGGLGAPIRLRDLDDAQGRADGGATDAEGGYWSAGVSAGVLNRYDRDGAVLQRLPMPVPGPTMPCFCGDGLRQIAVTSHRRWPDQTLAAAPWSGGLILANSPVAGVPVKRMKGL</sequence>
<dbReference type="AlphaFoldDB" id="A0A844HQ18"/>
<comment type="caution">
    <text evidence="5">The sequence shown here is derived from an EMBL/GenBank/DDBJ whole genome shotgun (WGS) entry which is preliminary data.</text>
</comment>
<evidence type="ECO:0000313" key="6">
    <source>
        <dbReference type="Proteomes" id="UP000449846"/>
    </source>
</evidence>
<proteinExistence type="inferred from homology"/>
<dbReference type="OrthoDB" id="2633250at2"/>
<comment type="similarity">
    <text evidence="1">Belongs to the SMP-30/CGR1 family.</text>
</comment>
<dbReference type="GO" id="GO:0005509">
    <property type="term" value="F:calcium ion binding"/>
    <property type="evidence" value="ECO:0007669"/>
    <property type="project" value="TreeGrafter"/>
</dbReference>
<evidence type="ECO:0000259" key="4">
    <source>
        <dbReference type="Pfam" id="PF08450"/>
    </source>
</evidence>
<dbReference type="PRINTS" id="PR01790">
    <property type="entry name" value="SMP30FAMILY"/>
</dbReference>
<dbReference type="PANTHER" id="PTHR10907:SF47">
    <property type="entry name" value="REGUCALCIN"/>
    <property type="match status" value="1"/>
</dbReference>
<keyword evidence="3" id="KW-0479">Metal-binding</keyword>
<evidence type="ECO:0000256" key="1">
    <source>
        <dbReference type="ARBA" id="ARBA00008853"/>
    </source>
</evidence>
<feature type="binding site" evidence="3">
    <location>
        <position position="198"/>
    </location>
    <ligand>
        <name>a divalent metal cation</name>
        <dbReference type="ChEBI" id="CHEBI:60240"/>
    </ligand>
</feature>
<dbReference type="Gene3D" id="2.120.10.30">
    <property type="entry name" value="TolB, C-terminal domain"/>
    <property type="match status" value="1"/>
</dbReference>
<organism evidence="5 6">
    <name type="scientific">Paracoccus litorisediminis</name>
    <dbReference type="NCBI Taxonomy" id="2006130"/>
    <lineage>
        <taxon>Bacteria</taxon>
        <taxon>Pseudomonadati</taxon>
        <taxon>Pseudomonadota</taxon>
        <taxon>Alphaproteobacteria</taxon>
        <taxon>Rhodobacterales</taxon>
        <taxon>Paracoccaceae</taxon>
        <taxon>Paracoccus</taxon>
    </lineage>
</organism>
<feature type="binding site" evidence="3">
    <location>
        <position position="99"/>
    </location>
    <ligand>
        <name>substrate</name>
    </ligand>
</feature>
<dbReference type="Pfam" id="PF08450">
    <property type="entry name" value="SGL"/>
    <property type="match status" value="1"/>
</dbReference>
<feature type="domain" description="SMP-30/Gluconolactonase/LRE-like region" evidence="4">
    <location>
        <begin position="16"/>
        <end position="256"/>
    </location>
</feature>
<dbReference type="Proteomes" id="UP000449846">
    <property type="component" value="Unassembled WGS sequence"/>
</dbReference>
<dbReference type="SUPFAM" id="SSF63829">
    <property type="entry name" value="Calcium-dependent phosphotriesterase"/>
    <property type="match status" value="1"/>
</dbReference>
<comment type="cofactor">
    <cofactor evidence="3">
        <name>Zn(2+)</name>
        <dbReference type="ChEBI" id="CHEBI:29105"/>
    </cofactor>
    <text evidence="3">Binds 1 divalent metal cation per subunit.</text>
</comment>
<dbReference type="EMBL" id="WMIG01000006">
    <property type="protein sequence ID" value="MTH60245.1"/>
    <property type="molecule type" value="Genomic_DNA"/>
</dbReference>
<protein>
    <submittedName>
        <fullName evidence="5">SMP-30/gluconolactonase/LRE family protein</fullName>
    </submittedName>
</protein>
<dbReference type="RefSeq" id="WP_155040172.1">
    <property type="nucleotide sequence ID" value="NZ_JBHGCD010000007.1"/>
</dbReference>
<dbReference type="InterPro" id="IPR013658">
    <property type="entry name" value="SGL"/>
</dbReference>
<dbReference type="GO" id="GO:0004341">
    <property type="term" value="F:gluconolactonase activity"/>
    <property type="evidence" value="ECO:0007669"/>
    <property type="project" value="TreeGrafter"/>
</dbReference>
<feature type="binding site" evidence="3">
    <location>
        <position position="148"/>
    </location>
    <ligand>
        <name>a divalent metal cation</name>
        <dbReference type="ChEBI" id="CHEBI:60240"/>
    </ligand>
</feature>
<gene>
    <name evidence="5" type="ORF">GL300_13595</name>
</gene>